<sequence>MAAEAVLLMSNLSPAIVSILPRTLIHPPHTFRWLAASTSSISPLQSLTPSSPCRMSRRSISRIGASSSDFEGLDEDEGNTGGEEEAWQVDLRRRLREMEEMKELENRAEELQTRITGEVEEQGVGVDVEDEEERKNRVRRELEKLAIEQEERRKTAKLMYELGQKMYGKGMYGRAIEFYEGALTIIPKATLFGGEIQIWLAMAYEANNRHGDCIELYQKLEKKHPIISIRRQAAELRYILQAPKLKITKDEMVTIPLIGSSYDSYAGTWSDKGKTGDWITKTSTRPSSSSKNPWTDYIGLRPPTEWEKNDMVWLSVTFWLSVVGVVLFLKT</sequence>
<dbReference type="AlphaFoldDB" id="A0A0K9NVA2"/>
<keyword evidence="2" id="KW-0175">Coiled coil</keyword>
<evidence type="ECO:0000256" key="4">
    <source>
        <dbReference type="SAM" id="Phobius"/>
    </source>
</evidence>
<feature type="repeat" description="TPR" evidence="1">
    <location>
        <begin position="156"/>
        <end position="189"/>
    </location>
</feature>
<dbReference type="PANTHER" id="PTHR36761:SF2">
    <property type="entry name" value="ORF03 PROTEIN"/>
    <property type="match status" value="1"/>
</dbReference>
<dbReference type="InterPro" id="IPR019734">
    <property type="entry name" value="TPR_rpt"/>
</dbReference>
<dbReference type="OMA" id="YDVENEM"/>
<dbReference type="EMBL" id="LFYR01001699">
    <property type="protein sequence ID" value="KMZ59915.1"/>
    <property type="molecule type" value="Genomic_DNA"/>
</dbReference>
<dbReference type="STRING" id="29655.A0A0K9NVA2"/>
<evidence type="ECO:0000256" key="3">
    <source>
        <dbReference type="SAM" id="MobiDB-lite"/>
    </source>
</evidence>
<dbReference type="InterPro" id="IPR011990">
    <property type="entry name" value="TPR-like_helical_dom_sf"/>
</dbReference>
<dbReference type="Proteomes" id="UP000036987">
    <property type="component" value="Unassembled WGS sequence"/>
</dbReference>
<feature type="region of interest" description="Disordered" evidence="3">
    <location>
        <begin position="64"/>
        <end position="86"/>
    </location>
</feature>
<protein>
    <submittedName>
        <fullName evidence="5">Uncharacterized protein</fullName>
    </submittedName>
</protein>
<feature type="compositionally biased region" description="Acidic residues" evidence="3">
    <location>
        <begin position="71"/>
        <end position="86"/>
    </location>
</feature>
<dbReference type="SUPFAM" id="SSF48452">
    <property type="entry name" value="TPR-like"/>
    <property type="match status" value="1"/>
</dbReference>
<evidence type="ECO:0000313" key="5">
    <source>
        <dbReference type="EMBL" id="KMZ59915.1"/>
    </source>
</evidence>
<evidence type="ECO:0000313" key="6">
    <source>
        <dbReference type="Proteomes" id="UP000036987"/>
    </source>
</evidence>
<dbReference type="Gene3D" id="1.25.40.10">
    <property type="entry name" value="Tetratricopeptide repeat domain"/>
    <property type="match status" value="1"/>
</dbReference>
<feature type="coiled-coil region" evidence="2">
    <location>
        <begin position="88"/>
        <end position="159"/>
    </location>
</feature>
<reference evidence="6" key="1">
    <citation type="journal article" date="2016" name="Nature">
        <title>The genome of the seagrass Zostera marina reveals angiosperm adaptation to the sea.</title>
        <authorList>
            <person name="Olsen J.L."/>
            <person name="Rouze P."/>
            <person name="Verhelst B."/>
            <person name="Lin Y.-C."/>
            <person name="Bayer T."/>
            <person name="Collen J."/>
            <person name="Dattolo E."/>
            <person name="De Paoli E."/>
            <person name="Dittami S."/>
            <person name="Maumus F."/>
            <person name="Michel G."/>
            <person name="Kersting A."/>
            <person name="Lauritano C."/>
            <person name="Lohaus R."/>
            <person name="Toepel M."/>
            <person name="Tonon T."/>
            <person name="Vanneste K."/>
            <person name="Amirebrahimi M."/>
            <person name="Brakel J."/>
            <person name="Bostroem C."/>
            <person name="Chovatia M."/>
            <person name="Grimwood J."/>
            <person name="Jenkins J.W."/>
            <person name="Jueterbock A."/>
            <person name="Mraz A."/>
            <person name="Stam W.T."/>
            <person name="Tice H."/>
            <person name="Bornberg-Bauer E."/>
            <person name="Green P.J."/>
            <person name="Pearson G.A."/>
            <person name="Procaccini G."/>
            <person name="Duarte C.M."/>
            <person name="Schmutz J."/>
            <person name="Reusch T.B.H."/>
            <person name="Van de Peer Y."/>
        </authorList>
    </citation>
    <scope>NUCLEOTIDE SEQUENCE [LARGE SCALE GENOMIC DNA]</scope>
    <source>
        <strain evidence="6">cv. Finnish</strain>
    </source>
</reference>
<keyword evidence="1" id="KW-0802">TPR repeat</keyword>
<accession>A0A0K9NVA2</accession>
<comment type="caution">
    <text evidence="5">The sequence shown here is derived from an EMBL/GenBank/DDBJ whole genome shotgun (WGS) entry which is preliminary data.</text>
</comment>
<organism evidence="5 6">
    <name type="scientific">Zostera marina</name>
    <name type="common">Eelgrass</name>
    <dbReference type="NCBI Taxonomy" id="29655"/>
    <lineage>
        <taxon>Eukaryota</taxon>
        <taxon>Viridiplantae</taxon>
        <taxon>Streptophyta</taxon>
        <taxon>Embryophyta</taxon>
        <taxon>Tracheophyta</taxon>
        <taxon>Spermatophyta</taxon>
        <taxon>Magnoliopsida</taxon>
        <taxon>Liliopsida</taxon>
        <taxon>Zosteraceae</taxon>
        <taxon>Zostera</taxon>
    </lineage>
</organism>
<name>A0A0K9NVA2_ZOSMR</name>
<keyword evidence="4" id="KW-0812">Transmembrane</keyword>
<dbReference type="PANTHER" id="PTHR36761">
    <property type="entry name" value="ORF03 PROTEIN"/>
    <property type="match status" value="1"/>
</dbReference>
<dbReference type="PROSITE" id="PS50005">
    <property type="entry name" value="TPR"/>
    <property type="match status" value="1"/>
</dbReference>
<proteinExistence type="predicted"/>
<evidence type="ECO:0000256" key="1">
    <source>
        <dbReference type="PROSITE-ProRule" id="PRU00339"/>
    </source>
</evidence>
<dbReference type="OrthoDB" id="2019920at2759"/>
<feature type="transmembrane region" description="Helical" evidence="4">
    <location>
        <begin position="311"/>
        <end position="329"/>
    </location>
</feature>
<keyword evidence="4" id="KW-0472">Membrane</keyword>
<evidence type="ECO:0000256" key="2">
    <source>
        <dbReference type="SAM" id="Coils"/>
    </source>
</evidence>
<keyword evidence="4" id="KW-1133">Transmembrane helix</keyword>
<gene>
    <name evidence="5" type="ORF">ZOSMA_63G00270</name>
</gene>
<keyword evidence="6" id="KW-1185">Reference proteome</keyword>